<dbReference type="STRING" id="595536.GCA_000178815_01971"/>
<gene>
    <name evidence="2" type="ORF">CQW49_16055</name>
</gene>
<protein>
    <submittedName>
        <fullName evidence="2">Uncharacterized protein</fullName>
    </submittedName>
</protein>
<feature type="compositionally biased region" description="Basic and acidic residues" evidence="1">
    <location>
        <begin position="186"/>
        <end position="195"/>
    </location>
</feature>
<sequence>MNLPAPPTGLYPEDYDRIEAAVMETVRGRWFLLEYARRQRAAETERLVQAVDRLERFAAARVEDQQEPADPAPVGDWRLPQRLAERAREFAQTLRASGLDETFCAQADALAEQFAAYAAGGASEAAPSPAEPERGIVVEVIDPPRTFMADVVEDFAADIAHDEAEWTMDIAAEAQPEEEETAPSEPEARAEPIILDPRRAALSRLDHLSLHEKLRLFG</sequence>
<evidence type="ECO:0000313" key="2">
    <source>
        <dbReference type="EMBL" id="ATQ69225.1"/>
    </source>
</evidence>
<accession>A0A2D2D2L1</accession>
<organism evidence="2 3">
    <name type="scientific">Methylosinus trichosporium (strain ATCC 35070 / NCIMB 11131 / UNIQEM 75 / OB3b)</name>
    <dbReference type="NCBI Taxonomy" id="595536"/>
    <lineage>
        <taxon>Bacteria</taxon>
        <taxon>Pseudomonadati</taxon>
        <taxon>Pseudomonadota</taxon>
        <taxon>Alphaproteobacteria</taxon>
        <taxon>Hyphomicrobiales</taxon>
        <taxon>Methylocystaceae</taxon>
        <taxon>Methylosinus</taxon>
    </lineage>
</organism>
<evidence type="ECO:0000256" key="1">
    <source>
        <dbReference type="SAM" id="MobiDB-lite"/>
    </source>
</evidence>
<reference evidence="3" key="1">
    <citation type="submission" date="2017-10" db="EMBL/GenBank/DDBJ databases">
        <title>Completed PacBio SMRT sequence of Methylosinus trichosporium OB3b reveals presence of a third large plasmid.</title>
        <authorList>
            <person name="Charles T.C."/>
            <person name="Lynch M.D.J."/>
            <person name="Heil J.R."/>
            <person name="Cheng J."/>
        </authorList>
    </citation>
    <scope>NUCLEOTIDE SEQUENCE [LARGE SCALE GENOMIC DNA]</scope>
    <source>
        <strain evidence="3">OB3b</strain>
    </source>
</reference>
<dbReference type="Proteomes" id="UP000230709">
    <property type="component" value="Chromosome"/>
</dbReference>
<proteinExistence type="predicted"/>
<feature type="region of interest" description="Disordered" evidence="1">
    <location>
        <begin position="174"/>
        <end position="195"/>
    </location>
</feature>
<keyword evidence="3" id="KW-1185">Reference proteome</keyword>
<dbReference type="AlphaFoldDB" id="A0A2D2D2L1"/>
<dbReference type="RefSeq" id="WP_003611710.1">
    <property type="nucleotide sequence ID" value="NZ_ADVE02000001.1"/>
</dbReference>
<dbReference type="EMBL" id="CP023737">
    <property type="protein sequence ID" value="ATQ69225.1"/>
    <property type="molecule type" value="Genomic_DNA"/>
</dbReference>
<evidence type="ECO:0000313" key="3">
    <source>
        <dbReference type="Proteomes" id="UP000230709"/>
    </source>
</evidence>
<name>A0A2D2D2L1_METT3</name>
<dbReference type="KEGG" id="mtw:CQW49_16055"/>